<comment type="similarity">
    <text evidence="2">Belongs to the Fur family.</text>
</comment>
<comment type="subcellular location">
    <subcellularLocation>
        <location evidence="1">Cytoplasm</location>
    </subcellularLocation>
</comment>
<evidence type="ECO:0000256" key="7">
    <source>
        <dbReference type="ARBA" id="ARBA00023004"/>
    </source>
</evidence>
<name>A0ABX5QJ22_9MICO</name>
<evidence type="ECO:0000256" key="5">
    <source>
        <dbReference type="ARBA" id="ARBA00022723"/>
    </source>
</evidence>
<dbReference type="RefSeq" id="WP_128387700.1">
    <property type="nucleotide sequence ID" value="NZ_CP035037.1"/>
</dbReference>
<sequence>MSANTPAPHEPWSSLLRARGLRVTEGRLSALDHIAAHPHSSAAAIHTALAEQQPSLSPQSVHNIVNDLTQHGLLRRIDPPDSGSALYETRLHDNHHHVQCIVCHRIEDVDCALGAAPCMLPPQTHGMRIIEATVTFRGICAVCERRAETREADPEAATAAAGSAPAA</sequence>
<evidence type="ECO:0000256" key="10">
    <source>
        <dbReference type="ARBA" id="ARBA00023163"/>
    </source>
</evidence>
<dbReference type="InterPro" id="IPR036388">
    <property type="entry name" value="WH-like_DNA-bd_sf"/>
</dbReference>
<proteinExistence type="inferred from homology"/>
<keyword evidence="6" id="KW-0862">Zinc</keyword>
<keyword evidence="3" id="KW-0963">Cytoplasm</keyword>
<evidence type="ECO:0000256" key="1">
    <source>
        <dbReference type="ARBA" id="ARBA00004496"/>
    </source>
</evidence>
<dbReference type="EMBL" id="CP035037">
    <property type="protein sequence ID" value="QAB19025.1"/>
    <property type="molecule type" value="Genomic_DNA"/>
</dbReference>
<protein>
    <submittedName>
        <fullName evidence="11">Transcriptional repressor</fullName>
    </submittedName>
</protein>
<keyword evidence="5" id="KW-0479">Metal-binding</keyword>
<evidence type="ECO:0000256" key="9">
    <source>
        <dbReference type="ARBA" id="ARBA00023125"/>
    </source>
</evidence>
<dbReference type="SUPFAM" id="SSF46785">
    <property type="entry name" value="Winged helix' DNA-binding domain"/>
    <property type="match status" value="1"/>
</dbReference>
<keyword evidence="4" id="KW-0678">Repressor</keyword>
<evidence type="ECO:0000256" key="2">
    <source>
        <dbReference type="ARBA" id="ARBA00007957"/>
    </source>
</evidence>
<organism evidence="11 12">
    <name type="scientific">Leucobacter muris</name>
    <dbReference type="NCBI Taxonomy" id="1935379"/>
    <lineage>
        <taxon>Bacteria</taxon>
        <taxon>Bacillati</taxon>
        <taxon>Actinomycetota</taxon>
        <taxon>Actinomycetes</taxon>
        <taxon>Micrococcales</taxon>
        <taxon>Microbacteriaceae</taxon>
        <taxon>Leucobacter</taxon>
    </lineage>
</organism>
<dbReference type="InterPro" id="IPR036390">
    <property type="entry name" value="WH_DNA-bd_sf"/>
</dbReference>
<gene>
    <name evidence="11" type="ORF">Leucomu_14855</name>
</gene>
<dbReference type="InterPro" id="IPR043135">
    <property type="entry name" value="Fur_C"/>
</dbReference>
<evidence type="ECO:0000313" key="12">
    <source>
        <dbReference type="Proteomes" id="UP000285768"/>
    </source>
</evidence>
<evidence type="ECO:0000256" key="3">
    <source>
        <dbReference type="ARBA" id="ARBA00022490"/>
    </source>
</evidence>
<keyword evidence="9" id="KW-0238">DNA-binding</keyword>
<keyword evidence="8" id="KW-0805">Transcription regulation</keyword>
<dbReference type="Gene3D" id="1.10.10.10">
    <property type="entry name" value="Winged helix-like DNA-binding domain superfamily/Winged helix DNA-binding domain"/>
    <property type="match status" value="1"/>
</dbReference>
<evidence type="ECO:0000256" key="4">
    <source>
        <dbReference type="ARBA" id="ARBA00022491"/>
    </source>
</evidence>
<evidence type="ECO:0000256" key="8">
    <source>
        <dbReference type="ARBA" id="ARBA00023015"/>
    </source>
</evidence>
<keyword evidence="12" id="KW-1185">Reference proteome</keyword>
<evidence type="ECO:0000256" key="6">
    <source>
        <dbReference type="ARBA" id="ARBA00022833"/>
    </source>
</evidence>
<keyword evidence="10" id="KW-0804">Transcription</keyword>
<dbReference type="InterPro" id="IPR002481">
    <property type="entry name" value="FUR"/>
</dbReference>
<accession>A0ABX5QJ22</accession>
<dbReference type="Proteomes" id="UP000285768">
    <property type="component" value="Chromosome"/>
</dbReference>
<dbReference type="PANTHER" id="PTHR33202:SF18">
    <property type="entry name" value="TRANSCRIPTIONAL REGULATOR FURA"/>
    <property type="match status" value="1"/>
</dbReference>
<reference evidence="11 12" key="1">
    <citation type="submission" date="2019-01" db="EMBL/GenBank/DDBJ databases">
        <title>Leucobacter muris sp. nov. isolated from the nose of a laboratory mouse.</title>
        <authorList>
            <person name="Benga L."/>
            <person name="Sproeer C."/>
            <person name="Schumann P."/>
            <person name="Verbarg S."/>
            <person name="Bunk B."/>
            <person name="Engelhardt E."/>
            <person name="Benten P.M."/>
            <person name="Sager M."/>
        </authorList>
    </citation>
    <scope>NUCLEOTIDE SEQUENCE [LARGE SCALE GENOMIC DNA]</scope>
    <source>
        <strain evidence="11 12">DSM 101948</strain>
    </source>
</reference>
<keyword evidence="7" id="KW-0408">Iron</keyword>
<dbReference type="Pfam" id="PF01475">
    <property type="entry name" value="FUR"/>
    <property type="match status" value="1"/>
</dbReference>
<dbReference type="CDD" id="cd07153">
    <property type="entry name" value="Fur_like"/>
    <property type="match status" value="1"/>
</dbReference>
<dbReference type="PANTHER" id="PTHR33202">
    <property type="entry name" value="ZINC UPTAKE REGULATION PROTEIN"/>
    <property type="match status" value="1"/>
</dbReference>
<evidence type="ECO:0000313" key="11">
    <source>
        <dbReference type="EMBL" id="QAB19025.1"/>
    </source>
</evidence>
<dbReference type="Gene3D" id="3.30.1490.190">
    <property type="match status" value="1"/>
</dbReference>